<comment type="function">
    <text evidence="2">Hydrolyzes RNA 2',3'-cyclic phosphodiester to an RNA 2'-phosphomonoester.</text>
</comment>
<comment type="similarity">
    <text evidence="2">Belongs to the 2H phosphoesterase superfamily. ThpR family.</text>
</comment>
<sequence>MRLFYALTFDDAVQEDIAQFQELLQAQRFRGRLVRQDNLHLTLDFIGEVKDDAKVEILKQQLLGLPDMPNTLTLAGFGRFKQGLVWARVVEDMSLLQLQSALRARLINLGFSIEDREYRPHITLGRNLRLKVPVSELNGPEVRAAPKAVALMQSSHINDRLVYRPIAQILLDKQ</sequence>
<protein>
    <recommendedName>
        <fullName evidence="2">RNA 2',3'-cyclic phosphodiesterase</fullName>
        <shortName evidence="2">RNA 2',3'-CPDase</shortName>
        <ecNumber evidence="2">3.1.4.58</ecNumber>
    </recommendedName>
</protein>
<name>A0A0B8QL15_9VIBR</name>
<keyword evidence="1 2" id="KW-0378">Hydrolase</keyword>
<dbReference type="Pfam" id="PF13563">
    <property type="entry name" value="2_5_RNA_ligase2"/>
    <property type="match status" value="1"/>
</dbReference>
<feature type="short sequence motif" description="HXTX 2" evidence="2">
    <location>
        <begin position="121"/>
        <end position="124"/>
    </location>
</feature>
<accession>A0A0B8QL15</accession>
<reference evidence="3 4" key="2">
    <citation type="submission" date="2015-01" db="EMBL/GenBank/DDBJ databases">
        <authorList>
            <consortium name="NBRP consortium"/>
            <person name="Sawabe T."/>
            <person name="Meirelles P."/>
            <person name="Feng G."/>
            <person name="Sayaka M."/>
            <person name="Hattori M."/>
            <person name="Ohkuma M."/>
        </authorList>
    </citation>
    <scope>NUCLEOTIDE SEQUENCE [LARGE SCALE GENOMIC DNA]</scope>
    <source>
        <strain evidence="4">JCM 19241</strain>
    </source>
</reference>
<dbReference type="STRING" id="1481914.JCM19241_4461"/>
<dbReference type="SUPFAM" id="SSF55144">
    <property type="entry name" value="LigT-like"/>
    <property type="match status" value="1"/>
</dbReference>
<organism evidence="3 4">
    <name type="scientific">Vibrio ishigakensis</name>
    <dbReference type="NCBI Taxonomy" id="1481914"/>
    <lineage>
        <taxon>Bacteria</taxon>
        <taxon>Pseudomonadati</taxon>
        <taxon>Pseudomonadota</taxon>
        <taxon>Gammaproteobacteria</taxon>
        <taxon>Vibrionales</taxon>
        <taxon>Vibrionaceae</taxon>
        <taxon>Vibrio</taxon>
    </lineage>
</organism>
<dbReference type="PANTHER" id="PTHR35561:SF1">
    <property type="entry name" value="RNA 2',3'-CYCLIC PHOSPHODIESTERASE"/>
    <property type="match status" value="1"/>
</dbReference>
<reference evidence="3 4" key="1">
    <citation type="submission" date="2015-01" db="EMBL/GenBank/DDBJ databases">
        <title>Vibrio sp. C94 JCM 19241 whole genome shotgun sequence.</title>
        <authorList>
            <person name="Sawabe T."/>
            <person name="Meirelles P."/>
            <person name="Feng G."/>
            <person name="Sayaka M."/>
            <person name="Hattori M."/>
            <person name="Ohkuma M."/>
        </authorList>
    </citation>
    <scope>NUCLEOTIDE SEQUENCE [LARGE SCALE GENOMIC DNA]</scope>
    <source>
        <strain evidence="4">JCM 19241</strain>
    </source>
</reference>
<gene>
    <name evidence="3" type="ORF">JCM19241_4461</name>
</gene>
<dbReference type="HAMAP" id="MF_01940">
    <property type="entry name" value="RNA_CPDase"/>
    <property type="match status" value="1"/>
</dbReference>
<feature type="short sequence motif" description="HXTX 1" evidence="2">
    <location>
        <begin position="40"/>
        <end position="43"/>
    </location>
</feature>
<dbReference type="AlphaFoldDB" id="A0A0B8QL15"/>
<dbReference type="NCBIfam" id="TIGR02258">
    <property type="entry name" value="2_5_ligase"/>
    <property type="match status" value="1"/>
</dbReference>
<keyword evidence="3" id="KW-0436">Ligase</keyword>
<dbReference type="InterPro" id="IPR009097">
    <property type="entry name" value="Cyclic_Pdiesterase"/>
</dbReference>
<evidence type="ECO:0000256" key="1">
    <source>
        <dbReference type="ARBA" id="ARBA00022801"/>
    </source>
</evidence>
<evidence type="ECO:0000313" key="4">
    <source>
        <dbReference type="Proteomes" id="UP000031666"/>
    </source>
</evidence>
<dbReference type="GO" id="GO:0016874">
    <property type="term" value="F:ligase activity"/>
    <property type="evidence" value="ECO:0007669"/>
    <property type="project" value="UniProtKB-KW"/>
</dbReference>
<comment type="caution">
    <text evidence="3">The sequence shown here is derived from an EMBL/GenBank/DDBJ whole genome shotgun (WGS) entry which is preliminary data.</text>
</comment>
<feature type="active site" description="Proton acceptor" evidence="2">
    <location>
        <position position="121"/>
    </location>
</feature>
<dbReference type="EC" id="3.1.4.58" evidence="2"/>
<dbReference type="Gene3D" id="3.90.1140.10">
    <property type="entry name" value="Cyclic phosphodiesterase"/>
    <property type="match status" value="1"/>
</dbReference>
<evidence type="ECO:0000256" key="2">
    <source>
        <dbReference type="HAMAP-Rule" id="MF_01940"/>
    </source>
</evidence>
<dbReference type="GO" id="GO:0004113">
    <property type="term" value="F:2',3'-cyclic-nucleotide 3'-phosphodiesterase activity"/>
    <property type="evidence" value="ECO:0007669"/>
    <property type="project" value="InterPro"/>
</dbReference>
<evidence type="ECO:0000313" key="3">
    <source>
        <dbReference type="EMBL" id="GAM77797.1"/>
    </source>
</evidence>
<comment type="catalytic activity">
    <reaction evidence="2">
        <text>a 3'-end 2',3'-cyclophospho-ribonucleotide-RNA + H2O = a 3'-end 2'-phospho-ribonucleotide-RNA + H(+)</text>
        <dbReference type="Rhea" id="RHEA:11828"/>
        <dbReference type="Rhea" id="RHEA-COMP:10464"/>
        <dbReference type="Rhea" id="RHEA-COMP:17353"/>
        <dbReference type="ChEBI" id="CHEBI:15377"/>
        <dbReference type="ChEBI" id="CHEBI:15378"/>
        <dbReference type="ChEBI" id="CHEBI:83064"/>
        <dbReference type="ChEBI" id="CHEBI:173113"/>
        <dbReference type="EC" id="3.1.4.58"/>
    </reaction>
</comment>
<feature type="active site" description="Proton donor" evidence="2">
    <location>
        <position position="40"/>
    </location>
</feature>
<dbReference type="GO" id="GO:0008664">
    <property type="term" value="F:RNA 2',3'-cyclic 3'-phosphodiesterase activity"/>
    <property type="evidence" value="ECO:0007669"/>
    <property type="project" value="UniProtKB-EC"/>
</dbReference>
<dbReference type="EMBL" id="BBSC01000010">
    <property type="protein sequence ID" value="GAM77797.1"/>
    <property type="molecule type" value="Genomic_DNA"/>
</dbReference>
<proteinExistence type="inferred from homology"/>
<dbReference type="Proteomes" id="UP000031666">
    <property type="component" value="Unassembled WGS sequence"/>
</dbReference>
<dbReference type="InterPro" id="IPR004175">
    <property type="entry name" value="RNA_CPDase"/>
</dbReference>
<dbReference type="PANTHER" id="PTHR35561">
    <property type="entry name" value="RNA 2',3'-CYCLIC PHOSPHODIESTERASE"/>
    <property type="match status" value="1"/>
</dbReference>